<feature type="region of interest" description="Disordered" evidence="3">
    <location>
        <begin position="32"/>
        <end position="86"/>
    </location>
</feature>
<feature type="compositionally biased region" description="Low complexity" evidence="3">
    <location>
        <begin position="102"/>
        <end position="116"/>
    </location>
</feature>
<dbReference type="InterPro" id="IPR005202">
    <property type="entry name" value="TF_GRAS"/>
</dbReference>
<name>A0ABP0UQ52_9BRYO</name>
<keyword evidence="1" id="KW-0805">Transcription regulation</keyword>
<feature type="region of interest" description="Disordered" evidence="3">
    <location>
        <begin position="101"/>
        <end position="121"/>
    </location>
</feature>
<gene>
    <name evidence="4" type="ORF">CSSPTR1EN2_LOCUS18670</name>
</gene>
<evidence type="ECO:0000256" key="3">
    <source>
        <dbReference type="SAM" id="MobiDB-lite"/>
    </source>
</evidence>
<evidence type="ECO:0000313" key="5">
    <source>
        <dbReference type="Proteomes" id="UP001497512"/>
    </source>
</evidence>
<dbReference type="PANTHER" id="PTHR31636">
    <property type="entry name" value="OSJNBA0084A10.13 PROTEIN-RELATED"/>
    <property type="match status" value="1"/>
</dbReference>
<evidence type="ECO:0000313" key="4">
    <source>
        <dbReference type="EMBL" id="CAK9227300.1"/>
    </source>
</evidence>
<proteinExistence type="predicted"/>
<evidence type="ECO:0000256" key="1">
    <source>
        <dbReference type="ARBA" id="ARBA00023015"/>
    </source>
</evidence>
<dbReference type="EMBL" id="OZ019897">
    <property type="protein sequence ID" value="CAK9227300.1"/>
    <property type="molecule type" value="Genomic_DNA"/>
</dbReference>
<organism evidence="4 5">
    <name type="scientific">Sphagnum troendelagicum</name>
    <dbReference type="NCBI Taxonomy" id="128251"/>
    <lineage>
        <taxon>Eukaryota</taxon>
        <taxon>Viridiplantae</taxon>
        <taxon>Streptophyta</taxon>
        <taxon>Embryophyta</taxon>
        <taxon>Bryophyta</taxon>
        <taxon>Sphagnophytina</taxon>
        <taxon>Sphagnopsida</taxon>
        <taxon>Sphagnales</taxon>
        <taxon>Sphagnaceae</taxon>
        <taxon>Sphagnum</taxon>
    </lineage>
</organism>
<feature type="compositionally biased region" description="Polar residues" evidence="3">
    <location>
        <begin position="47"/>
        <end position="78"/>
    </location>
</feature>
<reference evidence="4" key="1">
    <citation type="submission" date="2024-02" db="EMBL/GenBank/DDBJ databases">
        <authorList>
            <consortium name="ELIXIR-Norway"/>
            <consortium name="Elixir Norway"/>
        </authorList>
    </citation>
    <scope>NUCLEOTIDE SEQUENCE</scope>
</reference>
<keyword evidence="2" id="KW-0804">Transcription</keyword>
<sequence>MASRKKDGSSMGVGECTPLATKLQQAWLQSLLPKVPRNRNPSSSSSIFSGTETSKAPNQTNPDPAASTTSKPLFSSPTPKGVVPPTLRSYSIKESNICNHQGSLSPLSDGSSTSTTQGRVGEFADSESLTTFLDDMLMEEDIDNTWFMDQESNAYQAMEKSFADLIDEVPVLPPLNAESNMFEDKEKGVVVTTDEYNKKSSSNDSLDFTRLSEEVFEDRVFSEVTDLLSQQLGQMCLSLESTTSNNKFYMTNTAYYMDPLHTARVATISNNRPHETTTMMSAAAGAASMHHRGRSTEGGLQHDLKFAFETGPEDELVDLLIRCAEAIGQNDVRTASQLIVELRECSSPYGSGAQRMAHYVTDALVAKMSGIGAQLYVTLNNTGPSFGPMLRAYKSLMDWFPFKQIIHFISSVLILNAFKGATRVHLVAYGSAFGIHWPFLIQQLAMQPNGPPHLRITGIVLPGSKALDSIQKLSRKLSEMAKFWGVPVEYTTVVDNWENVTSAQLGLRHDEVLVVDCDFRNCRLLDESIMTTSPRKIVLDRIRSMNPKILVTEMAHASCNEPFFMSRIRGTIKFFSAKFDLVDVLMPMDSESRQLLEMYMYAREIVNIVACEGLERVERIEPYSQWQRRIQRAGFRPKPLHFSIVSAIKSMLGSYNKHFGIGEDGCWFLMGWKNEILLAMSMWEPVSTQHMAFD</sequence>
<dbReference type="Proteomes" id="UP001497512">
    <property type="component" value="Chromosome 5"/>
</dbReference>
<dbReference type="Pfam" id="PF03514">
    <property type="entry name" value="GRAS"/>
    <property type="match status" value="1"/>
</dbReference>
<evidence type="ECO:0000256" key="2">
    <source>
        <dbReference type="ARBA" id="ARBA00023163"/>
    </source>
</evidence>
<dbReference type="PROSITE" id="PS50985">
    <property type="entry name" value="GRAS"/>
    <property type="match status" value="1"/>
</dbReference>
<accession>A0ABP0UQ52</accession>
<protein>
    <submittedName>
        <fullName evidence="4">Uncharacterized protein</fullName>
    </submittedName>
</protein>
<keyword evidence="5" id="KW-1185">Reference proteome</keyword>